<evidence type="ECO:0000256" key="4">
    <source>
        <dbReference type="ARBA" id="ARBA00022989"/>
    </source>
</evidence>
<evidence type="ECO:0000256" key="3">
    <source>
        <dbReference type="ARBA" id="ARBA00022692"/>
    </source>
</evidence>
<comment type="subcellular location">
    <subcellularLocation>
        <location evidence="1">Membrane</location>
        <topology evidence="1">Multi-pass membrane protein</topology>
    </subcellularLocation>
</comment>
<accession>A0A371DM73</accession>
<evidence type="ECO:0000256" key="8">
    <source>
        <dbReference type="SAM" id="Phobius"/>
    </source>
</evidence>
<proteinExistence type="inferred from homology"/>
<feature type="region of interest" description="Disordered" evidence="7">
    <location>
        <begin position="91"/>
        <end position="116"/>
    </location>
</feature>
<evidence type="ECO:0000313" key="11">
    <source>
        <dbReference type="Proteomes" id="UP000256964"/>
    </source>
</evidence>
<evidence type="ECO:0000256" key="6">
    <source>
        <dbReference type="PROSITE-ProRule" id="PRU00205"/>
    </source>
</evidence>
<dbReference type="EMBL" id="KZ857386">
    <property type="protein sequence ID" value="RDX53618.1"/>
    <property type="molecule type" value="Genomic_DNA"/>
</dbReference>
<feature type="transmembrane region" description="Helical" evidence="8">
    <location>
        <begin position="133"/>
        <end position="153"/>
    </location>
</feature>
<dbReference type="PANTHER" id="PTHR12560:SF0">
    <property type="entry name" value="LD18904P"/>
    <property type="match status" value="1"/>
</dbReference>
<evidence type="ECO:0000256" key="2">
    <source>
        <dbReference type="ARBA" id="ARBA00009808"/>
    </source>
</evidence>
<organism evidence="10 11">
    <name type="scientific">Lentinus brumalis</name>
    <dbReference type="NCBI Taxonomy" id="2498619"/>
    <lineage>
        <taxon>Eukaryota</taxon>
        <taxon>Fungi</taxon>
        <taxon>Dikarya</taxon>
        <taxon>Basidiomycota</taxon>
        <taxon>Agaricomycotina</taxon>
        <taxon>Agaricomycetes</taxon>
        <taxon>Polyporales</taxon>
        <taxon>Polyporaceae</taxon>
        <taxon>Lentinus</taxon>
    </lineage>
</organism>
<protein>
    <submittedName>
        <fullName evidence="10">Longevity assurance proteins LAG1/LAC1</fullName>
    </submittedName>
</protein>
<comment type="similarity">
    <text evidence="2">Belongs to the sphingosine N-acyltransferase family.</text>
</comment>
<dbReference type="PANTHER" id="PTHR12560">
    <property type="entry name" value="LONGEVITY ASSURANCE FACTOR 1 LAG1"/>
    <property type="match status" value="1"/>
</dbReference>
<dbReference type="AlphaFoldDB" id="A0A371DM73"/>
<sequence length="355" mass="40624">MNTAQAPAWLPHQLVPFFTLSYPTAPPLHPDSFPESHYYGTGLLDGCIIISAIAVMAVLRDVTRVFLMEPFARWKLRRTLQSSKRKKLALANGNGNGAAKSNGHANGNGHARRDTSLVTPAEQRKMNRSVTRFAEQSWSVIYYTAQFCFGLYVHSRLPTDVLHPINVWTNYPHIPLAGPIKFYYLLQTAFYMHQILILNAEARRKDHWQMMTHHVITVILMVGSYYYNYTRVGCLVMVLMDFCDIFLPLAKMFRYLGMTTICDATFVVFLLSWLVTRHVLFVLVIIATWKAQYTIPRIRDPSRGFVMTKESYLTFFGMLVALQIIQLIWFGMICRVAYRVVSGQGAEDSRSDDEG</sequence>
<name>A0A371DM73_9APHY</name>
<dbReference type="GO" id="GO:0050291">
    <property type="term" value="F:sphingosine N-acyltransferase activity"/>
    <property type="evidence" value="ECO:0007669"/>
    <property type="project" value="InterPro"/>
</dbReference>
<dbReference type="Proteomes" id="UP000256964">
    <property type="component" value="Unassembled WGS sequence"/>
</dbReference>
<dbReference type="OrthoDB" id="537032at2759"/>
<feature type="transmembrane region" description="Helical" evidence="8">
    <location>
        <begin position="38"/>
        <end position="59"/>
    </location>
</feature>
<dbReference type="Pfam" id="PF03798">
    <property type="entry name" value="TRAM_LAG1_CLN8"/>
    <property type="match status" value="1"/>
</dbReference>
<feature type="transmembrane region" description="Helical" evidence="8">
    <location>
        <begin position="182"/>
        <end position="200"/>
    </location>
</feature>
<evidence type="ECO:0000256" key="7">
    <source>
        <dbReference type="SAM" id="MobiDB-lite"/>
    </source>
</evidence>
<dbReference type="STRING" id="139420.A0A371DM73"/>
<feature type="transmembrane region" description="Helical" evidence="8">
    <location>
        <begin position="212"/>
        <end position="229"/>
    </location>
</feature>
<keyword evidence="5 6" id="KW-0472">Membrane</keyword>
<gene>
    <name evidence="10" type="ORF">OH76DRAFT_1342596</name>
</gene>
<dbReference type="SMART" id="SM00724">
    <property type="entry name" value="TLC"/>
    <property type="match status" value="1"/>
</dbReference>
<keyword evidence="11" id="KW-1185">Reference proteome</keyword>
<evidence type="ECO:0000256" key="5">
    <source>
        <dbReference type="ARBA" id="ARBA00023136"/>
    </source>
</evidence>
<dbReference type="InterPro" id="IPR006634">
    <property type="entry name" value="TLC-dom"/>
</dbReference>
<dbReference type="GO" id="GO:0016020">
    <property type="term" value="C:membrane"/>
    <property type="evidence" value="ECO:0007669"/>
    <property type="project" value="UniProtKB-SubCell"/>
</dbReference>
<evidence type="ECO:0000313" key="10">
    <source>
        <dbReference type="EMBL" id="RDX53618.1"/>
    </source>
</evidence>
<feature type="domain" description="TLC" evidence="9">
    <location>
        <begin position="128"/>
        <end position="342"/>
    </location>
</feature>
<keyword evidence="3 6" id="KW-0812">Transmembrane</keyword>
<feature type="transmembrane region" description="Helical" evidence="8">
    <location>
        <begin position="265"/>
        <end position="291"/>
    </location>
</feature>
<dbReference type="InterPro" id="IPR016439">
    <property type="entry name" value="Lag1/Lac1-like"/>
</dbReference>
<dbReference type="GO" id="GO:0046513">
    <property type="term" value="P:ceramide biosynthetic process"/>
    <property type="evidence" value="ECO:0007669"/>
    <property type="project" value="InterPro"/>
</dbReference>
<feature type="transmembrane region" description="Helical" evidence="8">
    <location>
        <begin position="311"/>
        <end position="330"/>
    </location>
</feature>
<reference evidence="10 11" key="1">
    <citation type="journal article" date="2018" name="Biotechnol. Biofuels">
        <title>Integrative visual omics of the white-rot fungus Polyporus brumalis exposes the biotechnological potential of its oxidative enzymes for delignifying raw plant biomass.</title>
        <authorList>
            <person name="Miyauchi S."/>
            <person name="Rancon A."/>
            <person name="Drula E."/>
            <person name="Hage H."/>
            <person name="Chaduli D."/>
            <person name="Favel A."/>
            <person name="Grisel S."/>
            <person name="Henrissat B."/>
            <person name="Herpoel-Gimbert I."/>
            <person name="Ruiz-Duenas F.J."/>
            <person name="Chevret D."/>
            <person name="Hainaut M."/>
            <person name="Lin J."/>
            <person name="Wang M."/>
            <person name="Pangilinan J."/>
            <person name="Lipzen A."/>
            <person name="Lesage-Meessen L."/>
            <person name="Navarro D."/>
            <person name="Riley R."/>
            <person name="Grigoriev I.V."/>
            <person name="Zhou S."/>
            <person name="Raouche S."/>
            <person name="Rosso M.N."/>
        </authorList>
    </citation>
    <scope>NUCLEOTIDE SEQUENCE [LARGE SCALE GENOMIC DNA]</scope>
    <source>
        <strain evidence="10 11">BRFM 1820</strain>
    </source>
</reference>
<evidence type="ECO:0000259" key="9">
    <source>
        <dbReference type="PROSITE" id="PS50922"/>
    </source>
</evidence>
<feature type="compositionally biased region" description="Low complexity" evidence="7">
    <location>
        <begin position="91"/>
        <end position="109"/>
    </location>
</feature>
<evidence type="ECO:0000256" key="1">
    <source>
        <dbReference type="ARBA" id="ARBA00004141"/>
    </source>
</evidence>
<dbReference type="PROSITE" id="PS50922">
    <property type="entry name" value="TLC"/>
    <property type="match status" value="1"/>
</dbReference>
<keyword evidence="4 8" id="KW-1133">Transmembrane helix</keyword>